<reference evidence="1" key="2">
    <citation type="journal article" date="2015" name="Fish Shellfish Immunol.">
        <title>Early steps in the European eel (Anguilla anguilla)-Vibrio vulnificus interaction in the gills: Role of the RtxA13 toxin.</title>
        <authorList>
            <person name="Callol A."/>
            <person name="Pajuelo D."/>
            <person name="Ebbesson L."/>
            <person name="Teles M."/>
            <person name="MacKenzie S."/>
            <person name="Amaro C."/>
        </authorList>
    </citation>
    <scope>NUCLEOTIDE SEQUENCE</scope>
</reference>
<dbReference type="AlphaFoldDB" id="A0A0E9VLT8"/>
<name>A0A0E9VLT8_ANGAN</name>
<evidence type="ECO:0000313" key="1">
    <source>
        <dbReference type="EMBL" id="JAH78198.1"/>
    </source>
</evidence>
<dbReference type="EMBL" id="GBXM01030379">
    <property type="protein sequence ID" value="JAH78198.1"/>
    <property type="molecule type" value="Transcribed_RNA"/>
</dbReference>
<accession>A0A0E9VLT8</accession>
<reference evidence="1" key="1">
    <citation type="submission" date="2014-11" db="EMBL/GenBank/DDBJ databases">
        <authorList>
            <person name="Amaro Gonzalez C."/>
        </authorList>
    </citation>
    <scope>NUCLEOTIDE SEQUENCE</scope>
</reference>
<sequence length="17" mass="1855">MLVIQLLSGLKLTLSEP</sequence>
<organism evidence="1">
    <name type="scientific">Anguilla anguilla</name>
    <name type="common">European freshwater eel</name>
    <name type="synonym">Muraena anguilla</name>
    <dbReference type="NCBI Taxonomy" id="7936"/>
    <lineage>
        <taxon>Eukaryota</taxon>
        <taxon>Metazoa</taxon>
        <taxon>Chordata</taxon>
        <taxon>Craniata</taxon>
        <taxon>Vertebrata</taxon>
        <taxon>Euteleostomi</taxon>
        <taxon>Actinopterygii</taxon>
        <taxon>Neopterygii</taxon>
        <taxon>Teleostei</taxon>
        <taxon>Anguilliformes</taxon>
        <taxon>Anguillidae</taxon>
        <taxon>Anguilla</taxon>
    </lineage>
</organism>
<protein>
    <submittedName>
        <fullName evidence="1">Uncharacterized protein</fullName>
    </submittedName>
</protein>
<proteinExistence type="predicted"/>